<feature type="chain" id="PRO_5042810717" description="C-type lectin domain-containing protein" evidence="2">
    <location>
        <begin position="20"/>
        <end position="162"/>
    </location>
</feature>
<protein>
    <recommendedName>
        <fullName evidence="3">C-type lectin domain-containing protein</fullName>
    </recommendedName>
</protein>
<dbReference type="PROSITE" id="PS50041">
    <property type="entry name" value="C_TYPE_LECTIN_2"/>
    <property type="match status" value="1"/>
</dbReference>
<dbReference type="Proteomes" id="UP001364617">
    <property type="component" value="Unassembled WGS sequence"/>
</dbReference>
<feature type="domain" description="C-type lectin" evidence="3">
    <location>
        <begin position="34"/>
        <end position="150"/>
    </location>
</feature>
<evidence type="ECO:0000313" key="4">
    <source>
        <dbReference type="EMBL" id="KAK7148450.1"/>
    </source>
</evidence>
<keyword evidence="5" id="KW-1185">Reference proteome</keyword>
<evidence type="ECO:0000259" key="3">
    <source>
        <dbReference type="PROSITE" id="PS50041"/>
    </source>
</evidence>
<name>A0AAN9CU51_9TELE</name>
<reference evidence="4 5" key="1">
    <citation type="submission" date="2024-02" db="EMBL/GenBank/DDBJ databases">
        <title>Chromosome-level genome assembly of the Eurasian Minnow (Phoxinus phoxinus).</title>
        <authorList>
            <person name="Oriowo T.O."/>
            <person name="Martin S."/>
            <person name="Stange M."/>
            <person name="Chrysostomakis Y."/>
            <person name="Brown T."/>
            <person name="Winkler S."/>
            <person name="Kukowka S."/>
            <person name="Myers E.W."/>
            <person name="Bohne A."/>
        </authorList>
    </citation>
    <scope>NUCLEOTIDE SEQUENCE [LARGE SCALE GENOMIC DNA]</scope>
    <source>
        <strain evidence="4">ZFMK-TIS-60720</strain>
        <tissue evidence="4">Whole Organism</tissue>
    </source>
</reference>
<keyword evidence="1" id="KW-1015">Disulfide bond</keyword>
<dbReference type="SMART" id="SM00034">
    <property type="entry name" value="CLECT"/>
    <property type="match status" value="1"/>
</dbReference>
<dbReference type="InterPro" id="IPR050111">
    <property type="entry name" value="C-type_lectin/snaclec_domain"/>
</dbReference>
<evidence type="ECO:0000256" key="1">
    <source>
        <dbReference type="ARBA" id="ARBA00023157"/>
    </source>
</evidence>
<dbReference type="CDD" id="cd00037">
    <property type="entry name" value="CLECT"/>
    <property type="match status" value="1"/>
</dbReference>
<evidence type="ECO:0000256" key="2">
    <source>
        <dbReference type="SAM" id="SignalP"/>
    </source>
</evidence>
<dbReference type="SUPFAM" id="SSF56436">
    <property type="entry name" value="C-type lectin-like"/>
    <property type="match status" value="1"/>
</dbReference>
<evidence type="ECO:0000313" key="5">
    <source>
        <dbReference type="Proteomes" id="UP001364617"/>
    </source>
</evidence>
<dbReference type="PANTHER" id="PTHR22803">
    <property type="entry name" value="MANNOSE, PHOSPHOLIPASE, LECTIN RECEPTOR RELATED"/>
    <property type="match status" value="1"/>
</dbReference>
<dbReference type="AlphaFoldDB" id="A0AAN9CU51"/>
<dbReference type="InterPro" id="IPR018378">
    <property type="entry name" value="C-type_lectin_CS"/>
</dbReference>
<dbReference type="InterPro" id="IPR016186">
    <property type="entry name" value="C-type_lectin-like/link_sf"/>
</dbReference>
<proteinExistence type="predicted"/>
<dbReference type="InterPro" id="IPR016187">
    <property type="entry name" value="CTDL_fold"/>
</dbReference>
<dbReference type="EMBL" id="JAYKXH010000013">
    <property type="protein sequence ID" value="KAK7148450.1"/>
    <property type="molecule type" value="Genomic_DNA"/>
</dbReference>
<comment type="caution">
    <text evidence="4">The sequence shown here is derived from an EMBL/GenBank/DDBJ whole genome shotgun (WGS) entry which is preliminary data.</text>
</comment>
<dbReference type="InterPro" id="IPR002353">
    <property type="entry name" value="AntifreezeII"/>
</dbReference>
<accession>A0AAN9CU51</accession>
<dbReference type="Gene3D" id="3.10.100.10">
    <property type="entry name" value="Mannose-Binding Protein A, subunit A"/>
    <property type="match status" value="1"/>
</dbReference>
<dbReference type="InterPro" id="IPR001304">
    <property type="entry name" value="C-type_lectin-like"/>
</dbReference>
<dbReference type="Pfam" id="PF00059">
    <property type="entry name" value="Lectin_C"/>
    <property type="match status" value="1"/>
</dbReference>
<keyword evidence="2" id="KW-0732">Signal</keyword>
<organism evidence="4 5">
    <name type="scientific">Phoxinus phoxinus</name>
    <name type="common">Eurasian minnow</name>
    <dbReference type="NCBI Taxonomy" id="58324"/>
    <lineage>
        <taxon>Eukaryota</taxon>
        <taxon>Metazoa</taxon>
        <taxon>Chordata</taxon>
        <taxon>Craniata</taxon>
        <taxon>Vertebrata</taxon>
        <taxon>Euteleostomi</taxon>
        <taxon>Actinopterygii</taxon>
        <taxon>Neopterygii</taxon>
        <taxon>Teleostei</taxon>
        <taxon>Ostariophysi</taxon>
        <taxon>Cypriniformes</taxon>
        <taxon>Leuciscidae</taxon>
        <taxon>Phoxininae</taxon>
        <taxon>Phoxinus</taxon>
    </lineage>
</organism>
<dbReference type="PROSITE" id="PS00615">
    <property type="entry name" value="C_TYPE_LECTIN_1"/>
    <property type="match status" value="1"/>
</dbReference>
<sequence length="162" mass="18530">MAMLRNLLLLFVIFSMGNADVDFVEECPYGWTYFGPRCFKYFSQSVNWITAEKNCLSLGANLASVHHLFQHEFLLDLMPSSSTISWIGAYDAVQDGEWLWSDGTVFDYNNWCFEEPNNYGGPENCLEINWTSNHCWNDAPCTSTKNYVCVLDKILFGHPAPV</sequence>
<gene>
    <name evidence="4" type="ORF">R3I93_012699</name>
</gene>
<dbReference type="PRINTS" id="PR00356">
    <property type="entry name" value="ANTIFREEZEII"/>
</dbReference>
<feature type="signal peptide" evidence="2">
    <location>
        <begin position="1"/>
        <end position="19"/>
    </location>
</feature>